<dbReference type="Proteomes" id="UP000177126">
    <property type="component" value="Unassembled WGS sequence"/>
</dbReference>
<organism evidence="1 2">
    <name type="scientific">Candidatus Portnoybacteria bacterium RIFCSPLOWO2_02_FULL_39_11</name>
    <dbReference type="NCBI Taxonomy" id="1802001"/>
    <lineage>
        <taxon>Bacteria</taxon>
        <taxon>Candidatus Portnoyibacteriota</taxon>
    </lineage>
</organism>
<sequence length="237" mass="28253">MILTAHQPAYLPWLGLFHKIALSDAYVCFDDVQFERYSFINRNKIRSGRDETLLTVPLLSKNHFDKKIKEMEIDNSRDWRNKHWKSIYLNYQKAPFFNKYVDFFEELYKKEWHYLIDLTEYSLEWFLAELGIKVQYARASEFNFERAKSDLILDMCKKMNANFFIFGALGGDYAEKDKFAAAGVKIYFQEYRHPQYRQTGKDFLPYMSIIDLLFNEGDKSLEILMSGNISQQDLLKI</sequence>
<dbReference type="Pfam" id="PF08889">
    <property type="entry name" value="WbqC"/>
    <property type="match status" value="1"/>
</dbReference>
<name>A0A1G2FN96_9BACT</name>
<reference evidence="1 2" key="1">
    <citation type="journal article" date="2016" name="Nat. Commun.">
        <title>Thousands of microbial genomes shed light on interconnected biogeochemical processes in an aquifer system.</title>
        <authorList>
            <person name="Anantharaman K."/>
            <person name="Brown C.T."/>
            <person name="Hug L.A."/>
            <person name="Sharon I."/>
            <person name="Castelle C.J."/>
            <person name="Probst A.J."/>
            <person name="Thomas B.C."/>
            <person name="Singh A."/>
            <person name="Wilkins M.J."/>
            <person name="Karaoz U."/>
            <person name="Brodie E.L."/>
            <person name="Williams K.H."/>
            <person name="Hubbard S.S."/>
            <person name="Banfield J.F."/>
        </authorList>
    </citation>
    <scope>NUCLEOTIDE SEQUENCE [LARGE SCALE GENOMIC DNA]</scope>
</reference>
<evidence type="ECO:0000313" key="1">
    <source>
        <dbReference type="EMBL" id="OGZ39586.1"/>
    </source>
</evidence>
<proteinExistence type="predicted"/>
<protein>
    <recommendedName>
        <fullName evidence="3">WbqC-like protein</fullName>
    </recommendedName>
</protein>
<dbReference type="AlphaFoldDB" id="A0A1G2FN96"/>
<dbReference type="InterPro" id="IPR014985">
    <property type="entry name" value="WbqC"/>
</dbReference>
<evidence type="ECO:0008006" key="3">
    <source>
        <dbReference type="Google" id="ProtNLM"/>
    </source>
</evidence>
<comment type="caution">
    <text evidence="1">The sequence shown here is derived from an EMBL/GenBank/DDBJ whole genome shotgun (WGS) entry which is preliminary data.</text>
</comment>
<gene>
    <name evidence="1" type="ORF">A3B04_00790</name>
</gene>
<accession>A0A1G2FN96</accession>
<dbReference type="EMBL" id="MHNF01000052">
    <property type="protein sequence ID" value="OGZ39586.1"/>
    <property type="molecule type" value="Genomic_DNA"/>
</dbReference>
<evidence type="ECO:0000313" key="2">
    <source>
        <dbReference type="Proteomes" id="UP000177126"/>
    </source>
</evidence>